<dbReference type="GO" id="GO:0047804">
    <property type="term" value="F:cysteine-S-conjugate beta-lyase activity"/>
    <property type="evidence" value="ECO:0007669"/>
    <property type="project" value="UniProtKB-EC"/>
</dbReference>
<dbReference type="EMBL" id="CAESAJ010000006">
    <property type="protein sequence ID" value="CAB4330417.1"/>
    <property type="molecule type" value="Genomic_DNA"/>
</dbReference>
<keyword evidence="4" id="KW-0456">Lyase</keyword>
<feature type="domain" description="Aminotransferase class I/classII large" evidence="6">
    <location>
        <begin position="27"/>
        <end position="375"/>
    </location>
</feature>
<dbReference type="EC" id="4.4.1.13" evidence="2"/>
<evidence type="ECO:0000256" key="1">
    <source>
        <dbReference type="ARBA" id="ARBA00001933"/>
    </source>
</evidence>
<accession>A0A6J5YNE0</accession>
<dbReference type="AlphaFoldDB" id="A0A6J5YNE0"/>
<dbReference type="CDD" id="cd00609">
    <property type="entry name" value="AAT_like"/>
    <property type="match status" value="1"/>
</dbReference>
<protein>
    <recommendedName>
        <fullName evidence="2">cysteine-S-conjugate beta-lyase</fullName>
        <ecNumber evidence="2">4.4.1.13</ecNumber>
    </recommendedName>
</protein>
<keyword evidence="3" id="KW-0663">Pyridoxal phosphate</keyword>
<dbReference type="PANTHER" id="PTHR43525">
    <property type="entry name" value="PROTEIN MALY"/>
    <property type="match status" value="1"/>
</dbReference>
<dbReference type="SUPFAM" id="SSF53383">
    <property type="entry name" value="PLP-dependent transferases"/>
    <property type="match status" value="1"/>
</dbReference>
<dbReference type="InterPro" id="IPR015421">
    <property type="entry name" value="PyrdxlP-dep_Trfase_major"/>
</dbReference>
<dbReference type="InterPro" id="IPR004839">
    <property type="entry name" value="Aminotransferase_I/II_large"/>
</dbReference>
<dbReference type="PANTHER" id="PTHR43525:SF2">
    <property type="entry name" value="CYSTATHIONINE BETA-LYASE-RELATED"/>
    <property type="match status" value="1"/>
</dbReference>
<dbReference type="Gene3D" id="3.40.640.10">
    <property type="entry name" value="Type I PLP-dependent aspartate aminotransferase-like (Major domain)"/>
    <property type="match status" value="1"/>
</dbReference>
<evidence type="ECO:0000256" key="5">
    <source>
        <dbReference type="ARBA" id="ARBA00037974"/>
    </source>
</evidence>
<name>A0A6J5YNE0_9ZZZZ</name>
<evidence type="ECO:0000313" key="7">
    <source>
        <dbReference type="EMBL" id="CAB4330417.1"/>
    </source>
</evidence>
<dbReference type="Gene3D" id="3.90.1150.10">
    <property type="entry name" value="Aspartate Aminotransferase, domain 1"/>
    <property type="match status" value="1"/>
</dbReference>
<dbReference type="Pfam" id="PF00155">
    <property type="entry name" value="Aminotran_1_2"/>
    <property type="match status" value="1"/>
</dbReference>
<evidence type="ECO:0000259" key="6">
    <source>
        <dbReference type="Pfam" id="PF00155"/>
    </source>
</evidence>
<dbReference type="InterPro" id="IPR015422">
    <property type="entry name" value="PyrdxlP-dep_Trfase_small"/>
</dbReference>
<reference evidence="7" key="1">
    <citation type="submission" date="2020-05" db="EMBL/GenBank/DDBJ databases">
        <authorList>
            <person name="Chiriac C."/>
            <person name="Salcher M."/>
            <person name="Ghai R."/>
            <person name="Kavagutti S V."/>
        </authorList>
    </citation>
    <scope>NUCLEOTIDE SEQUENCE</scope>
</reference>
<dbReference type="InterPro" id="IPR015424">
    <property type="entry name" value="PyrdxlP-dep_Trfase"/>
</dbReference>
<sequence length="382" mass="42322">MTQISIPPLSQLRTRTSAKWRTFADDVLPLPVAEMDFDLAHPIRDKLIALINNSDTGYGGIIPELGQSFARYSAQHWGWNVDPEQFRLANDVGVAGIEVLRVVTAPGDAIVVNTPVYLNFQTWIAEADRTLLDVPLIDRGNGVWDLDFDGLEKAFASGATAYLLCNPHNPVGTVFCQEHLEIVAALAKKYNVVVISDEIHAPLNYTNTPFMPYLNVNDDARETGVCITSASKSWNLAGLKCAQIITDNSAMNLRLDALPKSVPWRASILGAWASVAAYDDGQPWLDAVMQQLRSNRDYLAEELPKFLPKAVYFKPESTYLAWIDLAAYNQEDPAEFLLEKARVALSPGKEFGPNAHNYIRLNFATSQDNLAQALKQMADVLE</sequence>
<dbReference type="InterPro" id="IPR051798">
    <property type="entry name" value="Class-II_PLP-Dep_Aminotrans"/>
</dbReference>
<dbReference type="GO" id="GO:0030170">
    <property type="term" value="F:pyridoxal phosphate binding"/>
    <property type="evidence" value="ECO:0007669"/>
    <property type="project" value="InterPro"/>
</dbReference>
<evidence type="ECO:0000256" key="2">
    <source>
        <dbReference type="ARBA" id="ARBA00012224"/>
    </source>
</evidence>
<gene>
    <name evidence="7" type="ORF">UFOPK3770_00120</name>
</gene>
<evidence type="ECO:0000256" key="4">
    <source>
        <dbReference type="ARBA" id="ARBA00023239"/>
    </source>
</evidence>
<comment type="cofactor">
    <cofactor evidence="1">
        <name>pyridoxal 5'-phosphate</name>
        <dbReference type="ChEBI" id="CHEBI:597326"/>
    </cofactor>
</comment>
<evidence type="ECO:0000256" key="3">
    <source>
        <dbReference type="ARBA" id="ARBA00022898"/>
    </source>
</evidence>
<comment type="similarity">
    <text evidence="5">Belongs to the class-II pyridoxal-phosphate-dependent aminotransferase family. MalY/PatB cystathionine beta-lyase subfamily.</text>
</comment>
<proteinExistence type="inferred from homology"/>
<organism evidence="7">
    <name type="scientific">freshwater metagenome</name>
    <dbReference type="NCBI Taxonomy" id="449393"/>
    <lineage>
        <taxon>unclassified sequences</taxon>
        <taxon>metagenomes</taxon>
        <taxon>ecological metagenomes</taxon>
    </lineage>
</organism>